<dbReference type="STRING" id="1229909.NSED_02745"/>
<evidence type="ECO:0000313" key="1">
    <source>
        <dbReference type="EMBL" id="AFS82357.1"/>
    </source>
</evidence>
<reference evidence="1 2" key="1">
    <citation type="journal article" date="2012" name="J. Bacteriol.">
        <title>Draft Genome Sequence of an Ammonia-Oxidizing Archaeon, "Candidatus Nitrosopumilus sediminis" AR2, from Svalbard in the Arctic Circle.</title>
        <authorList>
            <person name="Park S.J."/>
            <person name="Kim J.G."/>
            <person name="Jung M.Y."/>
            <person name="Kim S.J."/>
            <person name="Cha I.T."/>
            <person name="Ghai R."/>
            <person name="Martin-Cuadrado A.B."/>
            <person name="Rodriguez-Valera F."/>
            <person name="Rhee S.K."/>
        </authorList>
    </citation>
    <scope>NUCLEOTIDE SEQUENCE [LARGE SCALE GENOMIC DNA]</scope>
    <source>
        <strain evidence="1 2">AR2</strain>
    </source>
</reference>
<dbReference type="EMBL" id="CP003843">
    <property type="protein sequence ID" value="AFS82357.1"/>
    <property type="molecule type" value="Genomic_DNA"/>
</dbReference>
<dbReference type="RefSeq" id="WP_014964729.1">
    <property type="nucleotide sequence ID" value="NC_018656.1"/>
</dbReference>
<dbReference type="Proteomes" id="UP000006100">
    <property type="component" value="Chromosome"/>
</dbReference>
<dbReference type="PATRIC" id="fig|1229909.8.peg.578"/>
<dbReference type="AlphaFoldDB" id="K0BBA0"/>
<name>K0BBA0_9ARCH</name>
<dbReference type="KEGG" id="nir:NSED_02745"/>
<sequence>MSPSEIDSVKSENLKLRNYISLVSAEIELSQRLFEIKQNFANSADSQRLIVPILDRISKIKSEKAILEIELKLN</sequence>
<protein>
    <submittedName>
        <fullName evidence="1">Uncharacterized protein</fullName>
    </submittedName>
</protein>
<gene>
    <name evidence="1" type="ORF">NSED_02745</name>
</gene>
<dbReference type="HOGENOM" id="CLU_2581220_0_0_2"/>
<dbReference type="OrthoDB" id="2957at2157"/>
<keyword evidence="2" id="KW-1185">Reference proteome</keyword>
<accession>K0BBA0</accession>
<evidence type="ECO:0000313" key="2">
    <source>
        <dbReference type="Proteomes" id="UP000006100"/>
    </source>
</evidence>
<organism evidence="1 2">
    <name type="scientific">Candidatus Nitrosopumilus sediminis</name>
    <dbReference type="NCBI Taxonomy" id="1229909"/>
    <lineage>
        <taxon>Archaea</taxon>
        <taxon>Nitrososphaerota</taxon>
        <taxon>Nitrososphaeria</taxon>
        <taxon>Nitrosopumilales</taxon>
        <taxon>Nitrosopumilaceae</taxon>
        <taxon>Nitrosopumilus</taxon>
    </lineage>
</organism>
<dbReference type="GeneID" id="13697566"/>
<proteinExistence type="predicted"/>